<feature type="compositionally biased region" description="Basic and acidic residues" evidence="1">
    <location>
        <begin position="27"/>
        <end position="37"/>
    </location>
</feature>
<feature type="region of interest" description="Disordered" evidence="1">
    <location>
        <begin position="921"/>
        <end position="989"/>
    </location>
</feature>
<evidence type="ECO:0000313" key="3">
    <source>
        <dbReference type="Proteomes" id="UP000028834"/>
    </source>
</evidence>
<accession>A0A086M817</accession>
<feature type="compositionally biased region" description="Low complexity" evidence="1">
    <location>
        <begin position="198"/>
        <end position="216"/>
    </location>
</feature>
<feature type="region of interest" description="Disordered" evidence="1">
    <location>
        <begin position="575"/>
        <end position="596"/>
    </location>
</feature>
<feature type="region of interest" description="Disordered" evidence="1">
    <location>
        <begin position="80"/>
        <end position="117"/>
    </location>
</feature>
<feature type="region of interest" description="Disordered" evidence="1">
    <location>
        <begin position="198"/>
        <end position="325"/>
    </location>
</feature>
<dbReference type="Proteomes" id="UP000028834">
    <property type="component" value="Unassembled WGS sequence"/>
</dbReference>
<dbReference type="EMBL" id="AFYV02000430">
    <property type="protein sequence ID" value="KFG65035.1"/>
    <property type="molecule type" value="Genomic_DNA"/>
</dbReference>
<feature type="compositionally biased region" description="Low complexity" evidence="1">
    <location>
        <begin position="518"/>
        <end position="542"/>
    </location>
</feature>
<dbReference type="VEuPathDB" id="ToxoDB:TGRUB_257610"/>
<feature type="region of interest" description="Disordered" evidence="1">
    <location>
        <begin position="1388"/>
        <end position="1418"/>
    </location>
</feature>
<feature type="region of interest" description="Disordered" evidence="1">
    <location>
        <begin position="1329"/>
        <end position="1348"/>
    </location>
</feature>
<sequence length="1482" mass="157447">MEAKVAPRSCELSRGSPRSPPGARRRSASESPKRRLDNQPTCPGPFSSCRSNANGHQVVVAVTERKLPTLSPSSFLPSSSFHLSSLHSPHPSASSPHDLASSRHPFSSPTSSSFSSPSSVLAFCSRAKQAQASAALGEEHLSAASASCITSHRPRGAYVCGETSASAPCVSPTRPSRPKEAPPVISCSSLLSTPASSAWSPASSSASVASPSAPSGLPSPPPPPPAALPPPLTQSAPTARLSSAASSASVVRKPRKTDAGLLPSSVRAGGEQRRATKSERTSPKKACAPSAPRHLPAQVPAPRPPHAPAGRTPHRRRDTDAESAGRLRLLSSTRVFRASPRECRSKRSSFRFPAWPLLWKTPAERRSVPRVLASKKIQDEKNEASPFTSPTSALSSPEALCASGSSPLSPCSSDRSAPLLVQDRPPAVGRKDEGRVKAIDAIPTFRLYAAAPHLPPDLEARSMQCGASAVRPLRDRRPSHLADVCSQNAPVRSPFSRSSNPTTLSVPAASRLNRPRLSPSTCSPHSASSSPASFLSVSASPPTVTGASRLAPRSRLRCDVQSSCGERPHKVRLRVSATAPQRPEVHPASAVSPQRARAVARKNRLSRVSSGEPLVAWLSRRHDASRRYERLSPLRCSEVPRPSRSPSGARLFQRRASAPSAALNAVYLHQDGFRSLQLAASRRASGTSVGARREAPALGRRDTEGGLRRSLFVAERQGLSRRVSAREGACGGLCALGERRGSERDSSCSAPLWGRQASGWASALERLRQACGEELREDLSRLLEKRGHTSPGMHPFETCWRRVPSCGGRTLSGASVSERRTGSRLREIAEAVASGEFEAWQVEDADNEASDALGSGGVKRALRQTEEKFQGFLCFVVTVGVLLCALAAGIVAGIVMASSTPSPSGALLRVSFALPSVSDTEEPFRQDSRLDSARRDEADARNSRDTDATQEIGERRNAGQIGQAGRVRNTGQVGRTAESANKKQASQSTTDISISSLNSLVLLLPPASGDTTDVAGVLTGGFVVTLAVHNQGIKTNFSALLELTYLPANDIGQAASSLCFAPEGSDVHLLPEVSEARSSLSLQSSALPGTSKSLRSSAAALRRLSLSTLDSAGPRETPVGCASTEAESLCRAIWESSFSSSFLLPLAISEGSRESHLGRPALRQVVLDATFTRKLKTLLAQKDSATRRPAARGQDASANANTSANSATASSSLPASARVCSFPPSSSSSSLIPAPAGEQMLAVTPWLDWTGFKGGYNEVTVAVNLNRRIGQSEVSLLEALRRDCALFGRVYVAVALKEVIRNSPLQTGDPENWWSLAFRLPCMRVEGTTPPSQAVAGTRTRASLGRHHRAGVSGAQRAVWVSESEGSLPRKKGDWNEGIESEALVARKKGERGGEGEIGEESEERFERAKASREPHARAAETTWPPRLFIYSAVLGDSRASFKAVLTDVLLRWLKRFPTCMHVIQRLAAESGVKVALPTIIH</sequence>
<feature type="compositionally biased region" description="Pro residues" evidence="1">
    <location>
        <begin position="217"/>
        <end position="232"/>
    </location>
</feature>
<reference evidence="2 3" key="1">
    <citation type="submission" date="2014-05" db="EMBL/GenBank/DDBJ databases">
        <authorList>
            <person name="Sibley D."/>
            <person name="Venepally P."/>
            <person name="Karamycheva S."/>
            <person name="Hadjithomas M."/>
            <person name="Khan A."/>
            <person name="Brunk B."/>
            <person name="Roos D."/>
            <person name="Caler E."/>
            <person name="Lorenzi H."/>
        </authorList>
    </citation>
    <scope>NUCLEOTIDE SEQUENCE [LARGE SCALE GENOMIC DNA]</scope>
    <source>
        <strain evidence="2 3">RUB</strain>
    </source>
</reference>
<feature type="compositionally biased region" description="Low complexity" evidence="1">
    <location>
        <begin position="233"/>
        <end position="249"/>
    </location>
</feature>
<feature type="compositionally biased region" description="Basic and acidic residues" evidence="1">
    <location>
        <begin position="270"/>
        <end position="282"/>
    </location>
</feature>
<dbReference type="OrthoDB" id="333388at2759"/>
<comment type="caution">
    <text evidence="2">The sequence shown here is derived from an EMBL/GenBank/DDBJ whole genome shotgun (WGS) entry which is preliminary data.</text>
</comment>
<feature type="compositionally biased region" description="Polar residues" evidence="1">
    <location>
        <begin position="485"/>
        <end position="505"/>
    </location>
</feature>
<gene>
    <name evidence="2" type="ORF">TGRUB_257610</name>
</gene>
<proteinExistence type="predicted"/>
<feature type="compositionally biased region" description="Polar residues" evidence="1">
    <location>
        <begin position="385"/>
        <end position="395"/>
    </location>
</feature>
<feature type="compositionally biased region" description="Basic and acidic residues" evidence="1">
    <location>
        <begin position="922"/>
        <end position="957"/>
    </location>
</feature>
<feature type="region of interest" description="Disordered" evidence="1">
    <location>
        <begin position="377"/>
        <end position="419"/>
    </location>
</feature>
<feature type="compositionally biased region" description="Basic and acidic residues" evidence="1">
    <location>
        <begin position="1405"/>
        <end position="1418"/>
    </location>
</feature>
<feature type="region of interest" description="Disordered" evidence="1">
    <location>
        <begin position="163"/>
        <end position="185"/>
    </location>
</feature>
<feature type="region of interest" description="Disordered" evidence="1">
    <location>
        <begin position="1"/>
        <end position="52"/>
    </location>
</feature>
<feature type="region of interest" description="Disordered" evidence="1">
    <location>
        <begin position="1182"/>
        <end position="1209"/>
    </location>
</feature>
<feature type="compositionally biased region" description="Low complexity" evidence="1">
    <location>
        <begin position="399"/>
        <end position="413"/>
    </location>
</feature>
<protein>
    <submittedName>
        <fullName evidence="2">Uncharacterized protein</fullName>
    </submittedName>
</protein>
<evidence type="ECO:0000313" key="2">
    <source>
        <dbReference type="EMBL" id="KFG65035.1"/>
    </source>
</evidence>
<feature type="region of interest" description="Disordered" evidence="1">
    <location>
        <begin position="469"/>
        <end position="552"/>
    </location>
</feature>
<feature type="compositionally biased region" description="Low complexity" evidence="1">
    <location>
        <begin position="1196"/>
        <end position="1209"/>
    </location>
</feature>
<evidence type="ECO:0000256" key="1">
    <source>
        <dbReference type="SAM" id="MobiDB-lite"/>
    </source>
</evidence>
<name>A0A086M817_TOXGO</name>
<feature type="compositionally biased region" description="Polar residues" evidence="1">
    <location>
        <begin position="969"/>
        <end position="989"/>
    </location>
</feature>
<organism evidence="2 3">
    <name type="scientific">Toxoplasma gondii RUB</name>
    <dbReference type="NCBI Taxonomy" id="935652"/>
    <lineage>
        <taxon>Eukaryota</taxon>
        <taxon>Sar</taxon>
        <taxon>Alveolata</taxon>
        <taxon>Apicomplexa</taxon>
        <taxon>Conoidasida</taxon>
        <taxon>Coccidia</taxon>
        <taxon>Eucoccidiorida</taxon>
        <taxon>Eimeriorina</taxon>
        <taxon>Sarcocystidae</taxon>
        <taxon>Toxoplasma</taxon>
    </lineage>
</organism>